<evidence type="ECO:0000313" key="3">
    <source>
        <dbReference type="Proteomes" id="UP000238642"/>
    </source>
</evidence>
<dbReference type="InterPro" id="IPR008979">
    <property type="entry name" value="Galactose-bd-like_sf"/>
</dbReference>
<sequence>MKTKYIYALPKIYCVVLVCFTCFITSCSEQWESSLSEIAPGKVTLKVQTVDSQTGEVMPNVEVAVYSKPRGQADARKVFEGTSDDNGELSVQNFDVPNQAEIVVVDTRFPPAPPQSVKVLSEATATISLEVSKTWSETHIYDATGWEVLAVSSLNGSSHGQNVLIENTATWHTRYSPAPAEDFPHWIIIDMKSAYALHGLAFKQRANNNGPIRAIEFYVSSDNESWTPALTTEVPYTNPGSWHVLPFTQEHEARYLKYVVTAGYLQDVTFINLERLGVF</sequence>
<dbReference type="RefSeq" id="WP_105722400.1">
    <property type="nucleotide sequence ID" value="NZ_PVBS01000001.1"/>
</dbReference>
<dbReference type="OrthoDB" id="1434826at2"/>
<name>A0A2S9JRW1_9SPHI</name>
<comment type="caution">
    <text evidence="2">The sequence shown here is derived from an EMBL/GenBank/DDBJ whole genome shotgun (WGS) entry which is preliminary data.</text>
</comment>
<evidence type="ECO:0000259" key="1">
    <source>
        <dbReference type="PROSITE" id="PS50022"/>
    </source>
</evidence>
<dbReference type="AlphaFoldDB" id="A0A2S9JRW1"/>
<reference evidence="2 3" key="1">
    <citation type="submission" date="2018-02" db="EMBL/GenBank/DDBJ databases">
        <title>The draft genome of Sphingobacterium gobiense H7.</title>
        <authorList>
            <person name="Li L."/>
            <person name="Liu L."/>
            <person name="Zhang X."/>
            <person name="Wang T."/>
            <person name="Liang L."/>
        </authorList>
    </citation>
    <scope>NUCLEOTIDE SEQUENCE [LARGE SCALE GENOMIC DNA]</scope>
    <source>
        <strain evidence="2 3">ACCC 05757</strain>
    </source>
</reference>
<dbReference type="SUPFAM" id="SSF49785">
    <property type="entry name" value="Galactose-binding domain-like"/>
    <property type="match status" value="1"/>
</dbReference>
<dbReference type="Pfam" id="PF00754">
    <property type="entry name" value="F5_F8_type_C"/>
    <property type="match status" value="1"/>
</dbReference>
<dbReference type="PROSITE" id="PS51257">
    <property type="entry name" value="PROKAR_LIPOPROTEIN"/>
    <property type="match status" value="1"/>
</dbReference>
<dbReference type="InterPro" id="IPR000421">
    <property type="entry name" value="FA58C"/>
</dbReference>
<organism evidence="2 3">
    <name type="scientific">Sphingobacterium gobiense</name>
    <dbReference type="NCBI Taxonomy" id="1382456"/>
    <lineage>
        <taxon>Bacteria</taxon>
        <taxon>Pseudomonadati</taxon>
        <taxon>Bacteroidota</taxon>
        <taxon>Sphingobacteriia</taxon>
        <taxon>Sphingobacteriales</taxon>
        <taxon>Sphingobacteriaceae</taxon>
        <taxon>Sphingobacterium</taxon>
    </lineage>
</organism>
<feature type="domain" description="F5/8 type C" evidence="1">
    <location>
        <begin position="122"/>
        <end position="278"/>
    </location>
</feature>
<gene>
    <name evidence="2" type="ORF">C5749_01590</name>
</gene>
<keyword evidence="3" id="KW-1185">Reference proteome</keyword>
<accession>A0A2S9JRW1</accession>
<proteinExistence type="predicted"/>
<dbReference type="Gene3D" id="2.60.120.260">
    <property type="entry name" value="Galactose-binding domain-like"/>
    <property type="match status" value="1"/>
</dbReference>
<dbReference type="Proteomes" id="UP000238642">
    <property type="component" value="Unassembled WGS sequence"/>
</dbReference>
<protein>
    <recommendedName>
        <fullName evidence="1">F5/8 type C domain-containing protein</fullName>
    </recommendedName>
</protein>
<dbReference type="EMBL" id="PVBS01000001">
    <property type="protein sequence ID" value="PRD56009.1"/>
    <property type="molecule type" value="Genomic_DNA"/>
</dbReference>
<evidence type="ECO:0000313" key="2">
    <source>
        <dbReference type="EMBL" id="PRD56009.1"/>
    </source>
</evidence>
<dbReference type="PROSITE" id="PS50022">
    <property type="entry name" value="FA58C_3"/>
    <property type="match status" value="1"/>
</dbReference>